<dbReference type="AlphaFoldDB" id="A0AAD1XL23"/>
<keyword evidence="3" id="KW-1185">Reference proteome</keyword>
<accession>A0AAD1XL23</accession>
<feature type="region of interest" description="Disordered" evidence="1">
    <location>
        <begin position="75"/>
        <end position="304"/>
    </location>
</feature>
<feature type="compositionally biased region" description="Basic residues" evidence="1">
    <location>
        <begin position="166"/>
        <end position="190"/>
    </location>
</feature>
<organism evidence="2 3">
    <name type="scientific">Euplotes crassus</name>
    <dbReference type="NCBI Taxonomy" id="5936"/>
    <lineage>
        <taxon>Eukaryota</taxon>
        <taxon>Sar</taxon>
        <taxon>Alveolata</taxon>
        <taxon>Ciliophora</taxon>
        <taxon>Intramacronucleata</taxon>
        <taxon>Spirotrichea</taxon>
        <taxon>Hypotrichia</taxon>
        <taxon>Euplotida</taxon>
        <taxon>Euplotidae</taxon>
        <taxon>Moneuplotes</taxon>
    </lineage>
</organism>
<feature type="compositionally biased region" description="Polar residues" evidence="1">
    <location>
        <begin position="155"/>
        <end position="165"/>
    </location>
</feature>
<feature type="compositionally biased region" description="Basic and acidic residues" evidence="1">
    <location>
        <begin position="209"/>
        <end position="224"/>
    </location>
</feature>
<name>A0AAD1XL23_EUPCR</name>
<feature type="compositionally biased region" description="Polar residues" evidence="1">
    <location>
        <begin position="198"/>
        <end position="208"/>
    </location>
</feature>
<comment type="caution">
    <text evidence="2">The sequence shown here is derived from an EMBL/GenBank/DDBJ whole genome shotgun (WGS) entry which is preliminary data.</text>
</comment>
<dbReference type="Proteomes" id="UP001295684">
    <property type="component" value="Unassembled WGS sequence"/>
</dbReference>
<gene>
    <name evidence="2" type="ORF">ECRASSUSDP1_LOCUS16070</name>
</gene>
<dbReference type="EMBL" id="CAMPGE010016136">
    <property type="protein sequence ID" value="CAI2374713.1"/>
    <property type="molecule type" value="Genomic_DNA"/>
</dbReference>
<feature type="region of interest" description="Disordered" evidence="1">
    <location>
        <begin position="439"/>
        <end position="460"/>
    </location>
</feature>
<feature type="compositionally biased region" description="Basic residues" evidence="1">
    <location>
        <begin position="283"/>
        <end position="295"/>
    </location>
</feature>
<feature type="compositionally biased region" description="Basic residues" evidence="1">
    <location>
        <begin position="249"/>
        <end position="260"/>
    </location>
</feature>
<evidence type="ECO:0000313" key="2">
    <source>
        <dbReference type="EMBL" id="CAI2374713.1"/>
    </source>
</evidence>
<feature type="region of interest" description="Disordered" evidence="1">
    <location>
        <begin position="484"/>
        <end position="524"/>
    </location>
</feature>
<protein>
    <submittedName>
        <fullName evidence="2">Uncharacterized protein</fullName>
    </submittedName>
</protein>
<sequence>MEGNIKNTNIRRKVSSMRRRSSRRSYGIGENSKKRPSCLNLNKGEKLPSVWPKTTKQQAYRNYQRMDQMSTVATNKNSSLATKRNRKQSLNHVSQGKSSKRDANKSTIHTVAKEKKTRKQKDSAPRPKYPKNNDINNTMKKKFKVVSNNKKEYSTTHNSSACRSNSKLKNKMVRKNSKLKVKRTARHPKARSKEKTDLQTQGRQGQPKSNEKSAIKKNTEERQPVLKSKLNFTKSRTNGGKIPNLYKKSGVKSKSKGHDHRGHDKDKHYHKRDLNHRHEARTLSKHTKRSMTKNLRKNESSNFFPTDIFHGLGTSLKELRKKYGSSNKLRSHRTLLLPKMFNKNNKVNTNEGSASKTRINIKNKRGSVYKGRICDKSLTKVNSQSEYGFKIKRNRSCSQSSTSKCAKGKHSSQSRILSIKGIKNLSVLAKKVKERAHKSFTKRKTSVKKLATTHKNSINRENTELLRTDHPVFKTSIKRREEFIASQENYSSTESEEESQEKEEVSIPNLDSDEEKEESPNREINFANLVPEKQCTPKSPLLLPQEKKLAKDLGYSLDTKLQNDEFFFIDLENMCFCLSIAIHRKITFSRGFLFLEDLEKLHKRKGSVEKDLDASDLSMHKHEINYSYCFPDQVKLDLADQYISNKEDLSRCREETCSVKKALDMDEEE</sequence>
<feature type="region of interest" description="Disordered" evidence="1">
    <location>
        <begin position="1"/>
        <end position="56"/>
    </location>
</feature>
<feature type="compositionally biased region" description="Basic residues" evidence="1">
    <location>
        <begin position="9"/>
        <end position="23"/>
    </location>
</feature>
<evidence type="ECO:0000256" key="1">
    <source>
        <dbReference type="SAM" id="MobiDB-lite"/>
    </source>
</evidence>
<proteinExistence type="predicted"/>
<evidence type="ECO:0000313" key="3">
    <source>
        <dbReference type="Proteomes" id="UP001295684"/>
    </source>
</evidence>
<reference evidence="2" key="1">
    <citation type="submission" date="2023-07" db="EMBL/GenBank/DDBJ databases">
        <authorList>
            <consortium name="AG Swart"/>
            <person name="Singh M."/>
            <person name="Singh A."/>
            <person name="Seah K."/>
            <person name="Emmerich C."/>
        </authorList>
    </citation>
    <scope>NUCLEOTIDE SEQUENCE</scope>
    <source>
        <strain evidence="2">DP1</strain>
    </source>
</reference>